<dbReference type="InterPro" id="IPR050582">
    <property type="entry name" value="HAD-like_SerB"/>
</dbReference>
<dbReference type="PANTHER" id="PTHR43344">
    <property type="entry name" value="PHOSPHOSERINE PHOSPHATASE"/>
    <property type="match status" value="1"/>
</dbReference>
<accession>A0A3B0UQH8</accession>
<reference evidence="1" key="1">
    <citation type="submission" date="2018-06" db="EMBL/GenBank/DDBJ databases">
        <authorList>
            <person name="Zhirakovskaya E."/>
        </authorList>
    </citation>
    <scope>NUCLEOTIDE SEQUENCE</scope>
</reference>
<organism evidence="1">
    <name type="scientific">hydrothermal vent metagenome</name>
    <dbReference type="NCBI Taxonomy" id="652676"/>
    <lineage>
        <taxon>unclassified sequences</taxon>
        <taxon>metagenomes</taxon>
        <taxon>ecological metagenomes</taxon>
    </lineage>
</organism>
<gene>
    <name evidence="1" type="ORF">MNBD_CPR01-467</name>
</gene>
<keyword evidence="1" id="KW-0378">Hydrolase</keyword>
<protein>
    <submittedName>
        <fullName evidence="1">Phosphoserine phosphatase</fullName>
        <ecNumber evidence="1">3.1.3.3</ecNumber>
    </submittedName>
</protein>
<proteinExistence type="predicted"/>
<dbReference type="InterPro" id="IPR023214">
    <property type="entry name" value="HAD_sf"/>
</dbReference>
<dbReference type="NCBIfam" id="TIGR01490">
    <property type="entry name" value="HAD-SF-IB-hyp1"/>
    <property type="match status" value="1"/>
</dbReference>
<name>A0A3B0UQH8_9ZZZZ</name>
<dbReference type="NCBIfam" id="TIGR01488">
    <property type="entry name" value="HAD-SF-IB"/>
    <property type="match status" value="1"/>
</dbReference>
<dbReference type="EMBL" id="UOEV01000083">
    <property type="protein sequence ID" value="VAW33128.1"/>
    <property type="molecule type" value="Genomic_DNA"/>
</dbReference>
<dbReference type="Gene3D" id="1.20.1440.100">
    <property type="entry name" value="SG protein - dephosphorylation function"/>
    <property type="match status" value="1"/>
</dbReference>
<sequence length="230" mass="26338">MSLKRKVAVFDIDGTIFRSSLLVVLVERLVEKGIFNRDARLLYTKERDEWLDRRGDYTAYLQKVIESFEGQIKGVPYTDVADIAGEVIEEMKGRVYRYTRNLVKELKDSGYFLLAISRSPKFIVDGFGYELGFDKTYGIFFSTGASGCFTGEIEGEEFIMNKGAILQRAVRKENLTLEDSFAVGDTESDLPMLELVTAPIAFNPNKVLYREAKRNGWKIVVERKDVIYEF</sequence>
<dbReference type="Pfam" id="PF12710">
    <property type="entry name" value="HAD"/>
    <property type="match status" value="1"/>
</dbReference>
<dbReference type="InterPro" id="IPR036412">
    <property type="entry name" value="HAD-like_sf"/>
</dbReference>
<evidence type="ECO:0000313" key="1">
    <source>
        <dbReference type="EMBL" id="VAW33128.1"/>
    </source>
</evidence>
<dbReference type="SUPFAM" id="SSF56784">
    <property type="entry name" value="HAD-like"/>
    <property type="match status" value="1"/>
</dbReference>
<dbReference type="Gene3D" id="3.40.50.1000">
    <property type="entry name" value="HAD superfamily/HAD-like"/>
    <property type="match status" value="1"/>
</dbReference>
<dbReference type="GO" id="GO:0016787">
    <property type="term" value="F:hydrolase activity"/>
    <property type="evidence" value="ECO:0007669"/>
    <property type="project" value="UniProtKB-KW"/>
</dbReference>
<dbReference type="EC" id="3.1.3.3" evidence="1"/>
<dbReference type="InterPro" id="IPR006385">
    <property type="entry name" value="HAD_hydro_SerB1"/>
</dbReference>
<dbReference type="AlphaFoldDB" id="A0A3B0UQH8"/>